<dbReference type="EMBL" id="HBUE01339890">
    <property type="protein sequence ID" value="CAG6597870.1"/>
    <property type="molecule type" value="Transcribed_RNA"/>
</dbReference>
<dbReference type="EMBL" id="HBUE01339887">
    <property type="protein sequence ID" value="CAG6597862.1"/>
    <property type="molecule type" value="Transcribed_RNA"/>
</dbReference>
<proteinExistence type="predicted"/>
<dbReference type="EMBL" id="HBUE01082670">
    <property type="protein sequence ID" value="CAG6478165.1"/>
    <property type="molecule type" value="Transcribed_RNA"/>
</dbReference>
<dbReference type="AlphaFoldDB" id="A0A8D8MYL7"/>
<sequence length="108" mass="10841">MRTWATTSVPWPNPTTSRGPMTPCGSLASSTERLKTSTKSAATSRAGCGAPTGAGSSPSAARSTPATRAGAACCAAARWFSPRPCSSCTWAGTGSGRPSRGTRRTCGS</sequence>
<dbReference type="EMBL" id="HBUE01082675">
    <property type="protein sequence ID" value="CAG6478173.1"/>
    <property type="molecule type" value="Transcribed_RNA"/>
</dbReference>
<evidence type="ECO:0000313" key="2">
    <source>
        <dbReference type="EMBL" id="CAG6545707.1"/>
    </source>
</evidence>
<feature type="compositionally biased region" description="Low complexity" evidence="1">
    <location>
        <begin position="49"/>
        <end position="64"/>
    </location>
</feature>
<protein>
    <submittedName>
        <fullName evidence="2">(northern house mosquito) hypothetical protein</fullName>
    </submittedName>
</protein>
<dbReference type="EMBL" id="HBUE01233033">
    <property type="protein sequence ID" value="CAG6545701.1"/>
    <property type="molecule type" value="Transcribed_RNA"/>
</dbReference>
<feature type="region of interest" description="Disordered" evidence="1">
    <location>
        <begin position="1"/>
        <end position="64"/>
    </location>
</feature>
<accession>A0A8D8MYL7</accession>
<organism evidence="2">
    <name type="scientific">Culex pipiens</name>
    <name type="common">House mosquito</name>
    <dbReference type="NCBI Taxonomy" id="7175"/>
    <lineage>
        <taxon>Eukaryota</taxon>
        <taxon>Metazoa</taxon>
        <taxon>Ecdysozoa</taxon>
        <taxon>Arthropoda</taxon>
        <taxon>Hexapoda</taxon>
        <taxon>Insecta</taxon>
        <taxon>Pterygota</taxon>
        <taxon>Neoptera</taxon>
        <taxon>Endopterygota</taxon>
        <taxon>Diptera</taxon>
        <taxon>Nematocera</taxon>
        <taxon>Culicoidea</taxon>
        <taxon>Culicidae</taxon>
        <taxon>Culicinae</taxon>
        <taxon>Culicini</taxon>
        <taxon>Culex</taxon>
        <taxon>Culex</taxon>
    </lineage>
</organism>
<dbReference type="EMBL" id="HBUE01339893">
    <property type="protein sequence ID" value="CAG6597879.1"/>
    <property type="molecule type" value="Transcribed_RNA"/>
</dbReference>
<dbReference type="EMBL" id="HBUE01233037">
    <property type="protein sequence ID" value="CAG6545713.1"/>
    <property type="molecule type" value="Transcribed_RNA"/>
</dbReference>
<reference evidence="2" key="1">
    <citation type="submission" date="2021-05" db="EMBL/GenBank/DDBJ databases">
        <authorList>
            <person name="Alioto T."/>
            <person name="Alioto T."/>
            <person name="Gomez Garrido J."/>
        </authorList>
    </citation>
    <scope>NUCLEOTIDE SEQUENCE</scope>
</reference>
<feature type="compositionally biased region" description="Low complexity" evidence="1">
    <location>
        <begin position="96"/>
        <end position="108"/>
    </location>
</feature>
<dbReference type="EMBL" id="HBUE01082671">
    <property type="protein sequence ID" value="CAG6478167.1"/>
    <property type="molecule type" value="Transcribed_RNA"/>
</dbReference>
<feature type="compositionally biased region" description="Polar residues" evidence="1">
    <location>
        <begin position="1"/>
        <end position="19"/>
    </location>
</feature>
<dbReference type="EMBL" id="HBUE01233032">
    <property type="protein sequence ID" value="CAG6545699.1"/>
    <property type="molecule type" value="Transcribed_RNA"/>
</dbReference>
<dbReference type="EMBL" id="HBUE01082676">
    <property type="protein sequence ID" value="CAG6478175.1"/>
    <property type="molecule type" value="Transcribed_RNA"/>
</dbReference>
<feature type="compositionally biased region" description="Polar residues" evidence="1">
    <location>
        <begin position="27"/>
        <end position="43"/>
    </location>
</feature>
<dbReference type="EMBL" id="HBUE01233038">
    <property type="protein sequence ID" value="CAG6545716.1"/>
    <property type="molecule type" value="Transcribed_RNA"/>
</dbReference>
<dbReference type="EMBL" id="HBUE01339889">
    <property type="protein sequence ID" value="CAG6597867.1"/>
    <property type="molecule type" value="Transcribed_RNA"/>
</dbReference>
<evidence type="ECO:0000256" key="1">
    <source>
        <dbReference type="SAM" id="MobiDB-lite"/>
    </source>
</evidence>
<dbReference type="EMBL" id="HBUE01082674">
    <property type="protein sequence ID" value="CAG6478171.1"/>
    <property type="molecule type" value="Transcribed_RNA"/>
</dbReference>
<dbReference type="EMBL" id="HBUE01233036">
    <property type="protein sequence ID" value="CAG6545710.1"/>
    <property type="molecule type" value="Transcribed_RNA"/>
</dbReference>
<dbReference type="EMBL" id="HBUE01339892">
    <property type="protein sequence ID" value="CAG6597876.1"/>
    <property type="molecule type" value="Transcribed_RNA"/>
</dbReference>
<dbReference type="EMBL" id="HBUE01339891">
    <property type="protein sequence ID" value="CAG6597873.1"/>
    <property type="molecule type" value="Transcribed_RNA"/>
</dbReference>
<dbReference type="EMBL" id="HBUE01339888">
    <property type="protein sequence ID" value="CAG6597864.1"/>
    <property type="molecule type" value="Transcribed_RNA"/>
</dbReference>
<dbReference type="EMBL" id="HBUE01233034">
    <property type="protein sequence ID" value="CAG6545704.1"/>
    <property type="molecule type" value="Transcribed_RNA"/>
</dbReference>
<dbReference type="EMBL" id="HBUE01233035">
    <property type="protein sequence ID" value="CAG6545707.1"/>
    <property type="molecule type" value="Transcribed_RNA"/>
</dbReference>
<feature type="region of interest" description="Disordered" evidence="1">
    <location>
        <begin position="82"/>
        <end position="108"/>
    </location>
</feature>
<name>A0A8D8MYL7_CULPI</name>